<keyword evidence="1" id="KW-0479">Metal-binding</keyword>
<dbReference type="InterPro" id="IPR050219">
    <property type="entry name" value="DnaG_primase"/>
</dbReference>
<dbReference type="InterPro" id="IPR055570">
    <property type="entry name" value="DUF7146"/>
</dbReference>
<dbReference type="Pfam" id="PF01807">
    <property type="entry name" value="Zn_ribbon_DnaG"/>
    <property type="match status" value="1"/>
</dbReference>
<name>A0ABV6S7B7_9SPHN</name>
<sequence length="428" mass="47845">MHSAPTIEDRKAEVRRRLTIGAVIEQHVKLTGSGRSGRRRGKCEFHNSTSLSFSVKDADSGDGFGHCFNCGWHGDMFRFVMDLKGWPFMEALADLERLAGICDQGGDERAARGMIVRERSNHVRVKREREPVESIDMGRWIWKHARRDDRAVRRYFMGRGVPEEMIGAERLAQFRYMSECPCFSWPQGSDPRKVLHAPAVIALVREPRLMGPGPTLEWVPVGVHVTYLNPEGIDTMRRRAPWAKPDDENPWLPKRRMLGPTGRGCVLLGDYRPDAKLWIGEGNETVLSGMAIGAAEADDVGIAALSLNNLQGDLRKYRNGAWPMFDVRPDPEKPCFLIPRHSGAVVGLVDSDMSPLRGQKDRRTGRPLGVPVVERKWGPIVNRAITGAERARICGELFVKGWRAVGCHAEAVRAPAGMDFNDAIQEGL</sequence>
<dbReference type="PANTHER" id="PTHR30313">
    <property type="entry name" value="DNA PRIMASE"/>
    <property type="match status" value="1"/>
</dbReference>
<dbReference type="Pfam" id="PF23639">
    <property type="entry name" value="DUF7146"/>
    <property type="match status" value="1"/>
</dbReference>
<organism evidence="5 6">
    <name type="scientific">Novosphingobium clariflavum</name>
    <dbReference type="NCBI Taxonomy" id="2029884"/>
    <lineage>
        <taxon>Bacteria</taxon>
        <taxon>Pseudomonadati</taxon>
        <taxon>Pseudomonadota</taxon>
        <taxon>Alphaproteobacteria</taxon>
        <taxon>Sphingomonadales</taxon>
        <taxon>Sphingomonadaceae</taxon>
        <taxon>Novosphingobium</taxon>
    </lineage>
</organism>
<dbReference type="RefSeq" id="WP_267223099.1">
    <property type="nucleotide sequence ID" value="NZ_JAPCWC010000020.1"/>
</dbReference>
<evidence type="ECO:0000256" key="3">
    <source>
        <dbReference type="ARBA" id="ARBA00022833"/>
    </source>
</evidence>
<dbReference type="EMBL" id="JBHLTM010000028">
    <property type="protein sequence ID" value="MFC0684642.1"/>
    <property type="molecule type" value="Genomic_DNA"/>
</dbReference>
<keyword evidence="2" id="KW-0863">Zinc-finger</keyword>
<reference evidence="5 6" key="1">
    <citation type="submission" date="2024-09" db="EMBL/GenBank/DDBJ databases">
        <authorList>
            <person name="Sun Q."/>
            <person name="Mori K."/>
        </authorList>
    </citation>
    <scope>NUCLEOTIDE SEQUENCE [LARGE SCALE GENOMIC DNA]</scope>
    <source>
        <strain evidence="5 6">CICC 11035S</strain>
    </source>
</reference>
<dbReference type="SMART" id="SM00400">
    <property type="entry name" value="ZnF_CHCC"/>
    <property type="match status" value="1"/>
</dbReference>
<accession>A0ABV6S7B7</accession>
<proteinExistence type="predicted"/>
<feature type="domain" description="Zinc finger CHC2-type" evidence="4">
    <location>
        <begin position="41"/>
        <end position="96"/>
    </location>
</feature>
<comment type="caution">
    <text evidence="5">The sequence shown here is derived from an EMBL/GenBank/DDBJ whole genome shotgun (WGS) entry which is preliminary data.</text>
</comment>
<evidence type="ECO:0000259" key="4">
    <source>
        <dbReference type="SMART" id="SM00400"/>
    </source>
</evidence>
<dbReference type="SUPFAM" id="SSF57783">
    <property type="entry name" value="Zinc beta-ribbon"/>
    <property type="match status" value="1"/>
</dbReference>
<dbReference type="InterPro" id="IPR036977">
    <property type="entry name" value="DNA_primase_Znf_CHC2"/>
</dbReference>
<dbReference type="Proteomes" id="UP001589858">
    <property type="component" value="Unassembled WGS sequence"/>
</dbReference>
<keyword evidence="6" id="KW-1185">Reference proteome</keyword>
<evidence type="ECO:0000313" key="5">
    <source>
        <dbReference type="EMBL" id="MFC0684642.1"/>
    </source>
</evidence>
<evidence type="ECO:0000256" key="2">
    <source>
        <dbReference type="ARBA" id="ARBA00022771"/>
    </source>
</evidence>
<gene>
    <name evidence="5" type="ORF">ACFFF8_08540</name>
</gene>
<evidence type="ECO:0000256" key="1">
    <source>
        <dbReference type="ARBA" id="ARBA00022723"/>
    </source>
</evidence>
<dbReference type="Gene3D" id="3.90.580.10">
    <property type="entry name" value="Zinc finger, CHC2-type domain"/>
    <property type="match status" value="1"/>
</dbReference>
<evidence type="ECO:0000313" key="6">
    <source>
        <dbReference type="Proteomes" id="UP001589858"/>
    </source>
</evidence>
<dbReference type="InterPro" id="IPR002694">
    <property type="entry name" value="Znf_CHC2"/>
</dbReference>
<keyword evidence="3" id="KW-0862">Zinc</keyword>
<protein>
    <submittedName>
        <fullName evidence="5">CHC2 zinc finger domain-containing protein</fullName>
    </submittedName>
</protein>
<dbReference type="PANTHER" id="PTHR30313:SF2">
    <property type="entry name" value="DNA PRIMASE"/>
    <property type="match status" value="1"/>
</dbReference>